<comment type="caution">
    <text evidence="2">The sequence shown here is derived from an EMBL/GenBank/DDBJ whole genome shotgun (WGS) entry which is preliminary data.</text>
</comment>
<evidence type="ECO:0000256" key="1">
    <source>
        <dbReference type="SAM" id="MobiDB-lite"/>
    </source>
</evidence>
<name>A0AAD6FAU4_9TELE</name>
<organism evidence="2 3">
    <name type="scientific">Pogonophryne albipinna</name>
    <dbReference type="NCBI Taxonomy" id="1090488"/>
    <lineage>
        <taxon>Eukaryota</taxon>
        <taxon>Metazoa</taxon>
        <taxon>Chordata</taxon>
        <taxon>Craniata</taxon>
        <taxon>Vertebrata</taxon>
        <taxon>Euteleostomi</taxon>
        <taxon>Actinopterygii</taxon>
        <taxon>Neopterygii</taxon>
        <taxon>Teleostei</taxon>
        <taxon>Neoteleostei</taxon>
        <taxon>Acanthomorphata</taxon>
        <taxon>Eupercaria</taxon>
        <taxon>Perciformes</taxon>
        <taxon>Notothenioidei</taxon>
        <taxon>Pogonophryne</taxon>
    </lineage>
</organism>
<protein>
    <submittedName>
        <fullName evidence="2">Uncharacterized protein</fullName>
    </submittedName>
</protein>
<gene>
    <name evidence="2" type="ORF">JOQ06_014842</name>
</gene>
<dbReference type="AlphaFoldDB" id="A0AAD6FAU4"/>
<reference evidence="2" key="1">
    <citation type="submission" date="2022-11" db="EMBL/GenBank/DDBJ databases">
        <title>Chromosome-level genome of Pogonophryne albipinna.</title>
        <authorList>
            <person name="Jo E."/>
        </authorList>
    </citation>
    <scope>NUCLEOTIDE SEQUENCE</scope>
    <source>
        <strain evidence="2">SGF0006</strain>
        <tissue evidence="2">Muscle</tissue>
    </source>
</reference>
<sequence length="219" mass="24257">MAQELELSEYNTIQHDLQGTEKDSGAYEQSAVLCILQATLNLSLGLAFYSKEDTDQIPFNSSMIADVCQINQTQLHSKNKLYSCYKKLLGELLKENQAPGPERNTSSDEEDQALSRLRPTRVSRQNHELQGGRSLDLIENERKRLCSSGAKDPRKLITPMAPTPPSSAPADILLAFIECFAVFVQVPQGLIRGNGRASHNLSTRSLVPLTTASREKGER</sequence>
<accession>A0AAD6FAU4</accession>
<dbReference type="EMBL" id="JAPTMU010000019">
    <property type="protein sequence ID" value="KAJ4927105.1"/>
    <property type="molecule type" value="Genomic_DNA"/>
</dbReference>
<keyword evidence="3" id="KW-1185">Reference proteome</keyword>
<evidence type="ECO:0000313" key="2">
    <source>
        <dbReference type="EMBL" id="KAJ4927105.1"/>
    </source>
</evidence>
<evidence type="ECO:0000313" key="3">
    <source>
        <dbReference type="Proteomes" id="UP001219934"/>
    </source>
</evidence>
<feature type="non-terminal residue" evidence="2">
    <location>
        <position position="1"/>
    </location>
</feature>
<proteinExistence type="predicted"/>
<dbReference type="Proteomes" id="UP001219934">
    <property type="component" value="Unassembled WGS sequence"/>
</dbReference>
<feature type="region of interest" description="Disordered" evidence="1">
    <location>
        <begin position="96"/>
        <end position="133"/>
    </location>
</feature>